<dbReference type="Proteomes" id="UP000220639">
    <property type="component" value="Unassembled WGS sequence"/>
</dbReference>
<sequence length="61" mass="7064">MVSAQESIGTDKINTDKGTMVNLVIGILIIYCLWVIIIHCELNGKNYNEFERLLSKYRLLY</sequence>
<evidence type="ECO:0000313" key="2">
    <source>
        <dbReference type="EMBL" id="SNU37435.1"/>
    </source>
</evidence>
<name>A0A285B977_9ENTR</name>
<accession>A0A285B977</accession>
<evidence type="ECO:0000313" key="3">
    <source>
        <dbReference type="Proteomes" id="UP000220639"/>
    </source>
</evidence>
<evidence type="ECO:0000256" key="1">
    <source>
        <dbReference type="SAM" id="Phobius"/>
    </source>
</evidence>
<keyword evidence="1" id="KW-0472">Membrane</keyword>
<dbReference type="AlphaFoldDB" id="A0A285B977"/>
<proteinExistence type="predicted"/>
<keyword evidence="1" id="KW-1133">Transmembrane helix</keyword>
<gene>
    <name evidence="2" type="ORF">KOSB73_380007</name>
</gene>
<keyword evidence="1" id="KW-0812">Transmembrane</keyword>
<protein>
    <submittedName>
        <fullName evidence="2">Uncharacterized protein</fullName>
    </submittedName>
</protein>
<organism evidence="2 3">
    <name type="scientific">Klebsiella grimontii</name>
    <dbReference type="NCBI Taxonomy" id="2058152"/>
    <lineage>
        <taxon>Bacteria</taxon>
        <taxon>Pseudomonadati</taxon>
        <taxon>Pseudomonadota</taxon>
        <taxon>Gammaproteobacteria</taxon>
        <taxon>Enterobacterales</taxon>
        <taxon>Enterobacteriaceae</taxon>
        <taxon>Klebsiella/Raoultella group</taxon>
        <taxon>Klebsiella</taxon>
    </lineage>
</organism>
<dbReference type="EMBL" id="FZTC01000032">
    <property type="protein sequence ID" value="SNU37435.1"/>
    <property type="molecule type" value="Genomic_DNA"/>
</dbReference>
<reference evidence="3" key="1">
    <citation type="submission" date="2017-08" db="EMBL/GenBank/DDBJ databases">
        <authorList>
            <person name="Brisse S."/>
        </authorList>
    </citation>
    <scope>NUCLEOTIDE SEQUENCE [LARGE SCALE GENOMIC DNA]</scope>
    <source>
        <strain evidence="3">06D021</strain>
    </source>
</reference>
<feature type="transmembrane region" description="Helical" evidence="1">
    <location>
        <begin position="20"/>
        <end position="42"/>
    </location>
</feature>